<gene>
    <name evidence="1" type="ORF">PsorP6_002781</name>
</gene>
<protein>
    <submittedName>
        <fullName evidence="1">Uncharacterized protein</fullName>
    </submittedName>
</protein>
<sequence length="100" mass="10546">MVGVIVRGENILCLAATAYSSGSSIVTVVCLLCSCIFYGTNGIRDVFSAQMTYSYGQTAACSFYSCAHPSGVLQAVTGAGCHLFGTLPLKLLNQYTVIIY</sequence>
<organism evidence="1 2">
    <name type="scientific">Peronosclerospora sorghi</name>
    <dbReference type="NCBI Taxonomy" id="230839"/>
    <lineage>
        <taxon>Eukaryota</taxon>
        <taxon>Sar</taxon>
        <taxon>Stramenopiles</taxon>
        <taxon>Oomycota</taxon>
        <taxon>Peronosporomycetes</taxon>
        <taxon>Peronosporales</taxon>
        <taxon>Peronosporaceae</taxon>
        <taxon>Peronosclerospora</taxon>
    </lineage>
</organism>
<evidence type="ECO:0000313" key="1">
    <source>
        <dbReference type="EMBL" id="KAI9906374.1"/>
    </source>
</evidence>
<accession>A0ACC0VIR5</accession>
<keyword evidence="2" id="KW-1185">Reference proteome</keyword>
<reference evidence="1 2" key="1">
    <citation type="journal article" date="2022" name="bioRxiv">
        <title>The genome of the oomycete Peronosclerospora sorghi, a cosmopolitan pathogen of maize and sorghum, is inflated with dispersed pseudogenes.</title>
        <authorList>
            <person name="Fletcher K."/>
            <person name="Martin F."/>
            <person name="Isakeit T."/>
            <person name="Cavanaugh K."/>
            <person name="Magill C."/>
            <person name="Michelmore R."/>
        </authorList>
    </citation>
    <scope>NUCLEOTIDE SEQUENCE [LARGE SCALE GENOMIC DNA]</scope>
    <source>
        <strain evidence="1">P6</strain>
    </source>
</reference>
<name>A0ACC0VIR5_9STRA</name>
<dbReference type="EMBL" id="CM047587">
    <property type="protein sequence ID" value="KAI9906374.1"/>
    <property type="molecule type" value="Genomic_DNA"/>
</dbReference>
<dbReference type="Proteomes" id="UP001163321">
    <property type="component" value="Chromosome 8"/>
</dbReference>
<proteinExistence type="predicted"/>
<comment type="caution">
    <text evidence="1">The sequence shown here is derived from an EMBL/GenBank/DDBJ whole genome shotgun (WGS) entry which is preliminary data.</text>
</comment>
<evidence type="ECO:0000313" key="2">
    <source>
        <dbReference type="Proteomes" id="UP001163321"/>
    </source>
</evidence>